<keyword evidence="3" id="KW-0472">Membrane</keyword>
<evidence type="ECO:0000256" key="4">
    <source>
        <dbReference type="ARBA" id="ARBA00023237"/>
    </source>
</evidence>
<evidence type="ECO:0000259" key="6">
    <source>
        <dbReference type="Pfam" id="PF13505"/>
    </source>
</evidence>
<sequence>MHGASRLKQACREGRTLLPDISGVRSMSSRSFASAAAVALLALASAESASALPATVAPVGFGSASSSSWLAGAVAGYNWQRGNVVFGFAGDLSWTGLKSETTGTFSSGIPAFVYPSADATARIDWYGTARARVGMVVGSFLIYGTGGVAFGNVKLNNTYNLGTLGDTFSIAPLSGQSSVVRGGWVGGFGADYMLTRNLVLNFEYQYVDLGTVDLPAMTAPAPLTGWSSNSASVHAQFQTVTIGLSYKFAPPARASAAYASTRVNTPPPPPANPWEGFYAGGRAGGAWGNNLNVSTPKALPPV</sequence>
<dbReference type="EMBL" id="CP044543">
    <property type="protein sequence ID" value="QFI72159.1"/>
    <property type="molecule type" value="Genomic_DNA"/>
</dbReference>
<protein>
    <submittedName>
        <fullName evidence="7">Porin family protein</fullName>
    </submittedName>
</protein>
<gene>
    <name evidence="7" type="ORF">F8237_07035</name>
</gene>
<evidence type="ECO:0000256" key="2">
    <source>
        <dbReference type="ARBA" id="ARBA00022729"/>
    </source>
</evidence>
<dbReference type="AlphaFoldDB" id="A0A5P6P196"/>
<comment type="similarity">
    <text evidence="5">Belongs to the Omp25/RopB family.</text>
</comment>
<evidence type="ECO:0000256" key="1">
    <source>
        <dbReference type="ARBA" id="ARBA00004442"/>
    </source>
</evidence>
<organism evidence="7 8">
    <name type="scientific">Bradyrhizobium betae</name>
    <dbReference type="NCBI Taxonomy" id="244734"/>
    <lineage>
        <taxon>Bacteria</taxon>
        <taxon>Pseudomonadati</taxon>
        <taxon>Pseudomonadota</taxon>
        <taxon>Alphaproteobacteria</taxon>
        <taxon>Hyphomicrobiales</taxon>
        <taxon>Nitrobacteraceae</taxon>
        <taxon>Bradyrhizobium</taxon>
    </lineage>
</organism>
<dbReference type="PANTHER" id="PTHR34001">
    <property type="entry name" value="BLL7405 PROTEIN"/>
    <property type="match status" value="1"/>
</dbReference>
<dbReference type="PANTHER" id="PTHR34001:SF3">
    <property type="entry name" value="BLL7405 PROTEIN"/>
    <property type="match status" value="1"/>
</dbReference>
<dbReference type="OrthoDB" id="8455142at2"/>
<evidence type="ECO:0000256" key="3">
    <source>
        <dbReference type="ARBA" id="ARBA00023136"/>
    </source>
</evidence>
<dbReference type="Gene3D" id="2.40.160.20">
    <property type="match status" value="1"/>
</dbReference>
<comment type="subcellular location">
    <subcellularLocation>
        <location evidence="1">Cell outer membrane</location>
    </subcellularLocation>
</comment>
<dbReference type="SUPFAM" id="SSF56925">
    <property type="entry name" value="OMPA-like"/>
    <property type="match status" value="1"/>
</dbReference>
<accession>A0A5P6P196</accession>
<evidence type="ECO:0000256" key="5">
    <source>
        <dbReference type="ARBA" id="ARBA00038306"/>
    </source>
</evidence>
<dbReference type="InterPro" id="IPR011250">
    <property type="entry name" value="OMP/PagP_B-barrel"/>
</dbReference>
<reference evidence="8" key="1">
    <citation type="submission" date="2019-10" db="EMBL/GenBank/DDBJ databases">
        <title>Complete Genome Sequence of Bradyrhizobium betae type strain PL7HG1T.</title>
        <authorList>
            <person name="Bromfield E.S.P."/>
            <person name="Cloutier S."/>
        </authorList>
    </citation>
    <scope>NUCLEOTIDE SEQUENCE [LARGE SCALE GENOMIC DNA]</scope>
    <source>
        <strain evidence="8">PL7HG1</strain>
    </source>
</reference>
<proteinExistence type="inferred from homology"/>
<dbReference type="InterPro" id="IPR027385">
    <property type="entry name" value="Beta-barrel_OMP"/>
</dbReference>
<keyword evidence="2" id="KW-0732">Signal</keyword>
<evidence type="ECO:0000313" key="8">
    <source>
        <dbReference type="Proteomes" id="UP000325641"/>
    </source>
</evidence>
<evidence type="ECO:0000313" key="7">
    <source>
        <dbReference type="EMBL" id="QFI72159.1"/>
    </source>
</evidence>
<dbReference type="GO" id="GO:0009279">
    <property type="term" value="C:cell outer membrane"/>
    <property type="evidence" value="ECO:0007669"/>
    <property type="project" value="UniProtKB-SubCell"/>
</dbReference>
<dbReference type="InterPro" id="IPR051692">
    <property type="entry name" value="OMP-like"/>
</dbReference>
<keyword evidence="4" id="KW-0998">Cell outer membrane</keyword>
<dbReference type="Pfam" id="PF13505">
    <property type="entry name" value="OMP_b-brl"/>
    <property type="match status" value="1"/>
</dbReference>
<dbReference type="KEGG" id="bbet:F8237_07035"/>
<dbReference type="Proteomes" id="UP000325641">
    <property type="component" value="Chromosome"/>
</dbReference>
<feature type="domain" description="Outer membrane protein beta-barrel" evidence="6">
    <location>
        <begin position="35"/>
        <end position="248"/>
    </location>
</feature>
<name>A0A5P6P196_9BRAD</name>